<evidence type="ECO:0000256" key="4">
    <source>
        <dbReference type="PROSITE-ProRule" id="PRU00510"/>
    </source>
</evidence>
<name>A0ABY2ILM0_9MICO</name>
<dbReference type="PROSITE" id="PS51128">
    <property type="entry name" value="ZF_DKSA_2"/>
    <property type="match status" value="1"/>
</dbReference>
<evidence type="ECO:0000313" key="6">
    <source>
        <dbReference type="EMBL" id="TFC18114.1"/>
    </source>
</evidence>
<keyword evidence="1" id="KW-0479">Metal-binding</keyword>
<feature type="domain" description="Zinc finger DksA/TraR C4-type" evidence="5">
    <location>
        <begin position="124"/>
        <end position="158"/>
    </location>
</feature>
<reference evidence="6 7" key="1">
    <citation type="submission" date="2019-03" db="EMBL/GenBank/DDBJ databases">
        <title>Genomics of glacier-inhabiting Cryobacterium strains.</title>
        <authorList>
            <person name="Liu Q."/>
            <person name="Xin Y.-H."/>
        </authorList>
    </citation>
    <scope>NUCLEOTIDE SEQUENCE [LARGE SCALE GENOMIC DNA]</scope>
    <source>
        <strain evidence="6 7">MDB1-5</strain>
    </source>
</reference>
<dbReference type="EMBL" id="SOFS01000035">
    <property type="protein sequence ID" value="TFC18114.1"/>
    <property type="molecule type" value="Genomic_DNA"/>
</dbReference>
<evidence type="ECO:0000313" key="7">
    <source>
        <dbReference type="Proteomes" id="UP000297604"/>
    </source>
</evidence>
<dbReference type="Gene3D" id="1.20.120.910">
    <property type="entry name" value="DksA, coiled-coil domain"/>
    <property type="match status" value="1"/>
</dbReference>
<dbReference type="PANTHER" id="PTHR33823">
    <property type="entry name" value="RNA POLYMERASE-BINDING TRANSCRIPTION FACTOR DKSA-RELATED"/>
    <property type="match status" value="1"/>
</dbReference>
<proteinExistence type="predicted"/>
<evidence type="ECO:0000259" key="5">
    <source>
        <dbReference type="Pfam" id="PF01258"/>
    </source>
</evidence>
<keyword evidence="2" id="KW-0863">Zinc-finger</keyword>
<dbReference type="Proteomes" id="UP000297604">
    <property type="component" value="Unassembled WGS sequence"/>
</dbReference>
<evidence type="ECO:0000256" key="2">
    <source>
        <dbReference type="ARBA" id="ARBA00022771"/>
    </source>
</evidence>
<dbReference type="Pfam" id="PF01258">
    <property type="entry name" value="zf-dskA_traR"/>
    <property type="match status" value="1"/>
</dbReference>
<gene>
    <name evidence="6" type="ORF">E3O46_14960</name>
</gene>
<evidence type="ECO:0000256" key="1">
    <source>
        <dbReference type="ARBA" id="ARBA00022723"/>
    </source>
</evidence>
<dbReference type="InterPro" id="IPR000962">
    <property type="entry name" value="Znf_DskA_TraR"/>
</dbReference>
<evidence type="ECO:0000256" key="3">
    <source>
        <dbReference type="ARBA" id="ARBA00022833"/>
    </source>
</evidence>
<organism evidence="6 7">
    <name type="scientific">Cryobacterium glucosi</name>
    <dbReference type="NCBI Taxonomy" id="1259175"/>
    <lineage>
        <taxon>Bacteria</taxon>
        <taxon>Bacillati</taxon>
        <taxon>Actinomycetota</taxon>
        <taxon>Actinomycetes</taxon>
        <taxon>Micrococcales</taxon>
        <taxon>Microbacteriaceae</taxon>
        <taxon>Cryobacterium</taxon>
    </lineage>
</organism>
<protein>
    <recommendedName>
        <fullName evidence="5">Zinc finger DksA/TraR C4-type domain-containing protein</fullName>
    </recommendedName>
</protein>
<feature type="zinc finger region" description="dksA C4-type" evidence="4">
    <location>
        <begin position="129"/>
        <end position="153"/>
    </location>
</feature>
<comment type="caution">
    <text evidence="6">The sequence shown here is derived from an EMBL/GenBank/DDBJ whole genome shotgun (WGS) entry which is preliminary data.</text>
</comment>
<keyword evidence="7" id="KW-1185">Reference proteome</keyword>
<sequence>MRKPRDSPECRAYSRQNILAARSTGGLSAKGPTMRTHANFTAAELRRFERLLLEERHDAFLAKGRMDETLSGVLDARNSGTDDDEHDPDGPTLTMEWSRMSGVHSELVAKSAAIDRALARIHEGTYGLCVRRGELISRERLEARPAAELCIDCAREIEAGAR</sequence>
<keyword evidence="3" id="KW-0862">Zinc</keyword>
<accession>A0ABY2ILM0</accession>
<dbReference type="SUPFAM" id="SSF57716">
    <property type="entry name" value="Glucocorticoid receptor-like (DNA-binding domain)"/>
    <property type="match status" value="1"/>
</dbReference>